<evidence type="ECO:0000256" key="1">
    <source>
        <dbReference type="ARBA" id="ARBA00004196"/>
    </source>
</evidence>
<keyword evidence="4 8" id="KW-0732">Signal</keyword>
<dbReference type="RefSeq" id="WP_014797043.1">
    <property type="nucleotide sequence ID" value="NC_018018.1"/>
</dbReference>
<dbReference type="InterPro" id="IPR038352">
    <property type="entry name" value="Imelysin_sf"/>
</dbReference>
<dbReference type="EMBL" id="CP003345">
    <property type="protein sequence ID" value="AFM03586.1"/>
    <property type="molecule type" value="Genomic_DNA"/>
</dbReference>
<dbReference type="Proteomes" id="UP000006054">
    <property type="component" value="Chromosome"/>
</dbReference>
<dbReference type="PANTHER" id="PTHR30600">
    <property type="entry name" value="CYTOCHROME C PEROXIDASE-RELATED"/>
    <property type="match status" value="1"/>
</dbReference>
<dbReference type="STRING" id="880071.Fleli_1148"/>
<proteinExistence type="predicted"/>
<dbReference type="GO" id="GO:0020037">
    <property type="term" value="F:heme binding"/>
    <property type="evidence" value="ECO:0007669"/>
    <property type="project" value="InterPro"/>
</dbReference>
<evidence type="ECO:0000313" key="10">
    <source>
        <dbReference type="EMBL" id="AFM03586.1"/>
    </source>
</evidence>
<dbReference type="KEGG" id="fli:Fleli_1148"/>
<dbReference type="eggNOG" id="COG2822">
    <property type="taxonomic scope" value="Bacteria"/>
</dbReference>
<evidence type="ECO:0000256" key="8">
    <source>
        <dbReference type="SAM" id="SignalP"/>
    </source>
</evidence>
<dbReference type="InterPro" id="IPR009056">
    <property type="entry name" value="Cyt_c-like_dom"/>
</dbReference>
<evidence type="ECO:0000313" key="11">
    <source>
        <dbReference type="Proteomes" id="UP000006054"/>
    </source>
</evidence>
<dbReference type="eggNOG" id="COG1858">
    <property type="taxonomic scope" value="Bacteria"/>
</dbReference>
<dbReference type="PROSITE" id="PS51257">
    <property type="entry name" value="PROKAR_LIPOPROTEIN"/>
    <property type="match status" value="1"/>
</dbReference>
<keyword evidence="5" id="KW-0560">Oxidoreductase</keyword>
<evidence type="ECO:0000256" key="4">
    <source>
        <dbReference type="ARBA" id="ARBA00022729"/>
    </source>
</evidence>
<reference evidence="11" key="1">
    <citation type="submission" date="2012-06" db="EMBL/GenBank/DDBJ databases">
        <title>The complete genome of Flexibacter litoralis DSM 6794.</title>
        <authorList>
            <person name="Lucas S."/>
            <person name="Copeland A."/>
            <person name="Lapidus A."/>
            <person name="Glavina del Rio T."/>
            <person name="Dalin E."/>
            <person name="Tice H."/>
            <person name="Bruce D."/>
            <person name="Goodwin L."/>
            <person name="Pitluck S."/>
            <person name="Peters L."/>
            <person name="Ovchinnikova G."/>
            <person name="Lu M."/>
            <person name="Kyrpides N."/>
            <person name="Mavromatis K."/>
            <person name="Ivanova N."/>
            <person name="Brettin T."/>
            <person name="Detter J.C."/>
            <person name="Han C."/>
            <person name="Larimer F."/>
            <person name="Land M."/>
            <person name="Hauser L."/>
            <person name="Markowitz V."/>
            <person name="Cheng J.-F."/>
            <person name="Hugenholtz P."/>
            <person name="Woyke T."/>
            <person name="Wu D."/>
            <person name="Spring S."/>
            <person name="Lang E."/>
            <person name="Kopitz M."/>
            <person name="Brambilla E."/>
            <person name="Klenk H.-P."/>
            <person name="Eisen J.A."/>
        </authorList>
    </citation>
    <scope>NUCLEOTIDE SEQUENCE [LARGE SCALE GENOMIC DNA]</scope>
    <source>
        <strain evidence="11">ATCC 23117 / DSM 6794 / NBRC 15988 / NCIMB 1366 / Sio-4</strain>
    </source>
</reference>
<dbReference type="AlphaFoldDB" id="I4AI01"/>
<name>I4AI01_BERLS</name>
<keyword evidence="2 7" id="KW-0349">Heme</keyword>
<dbReference type="InterPro" id="IPR036909">
    <property type="entry name" value="Cyt_c-like_dom_sf"/>
</dbReference>
<evidence type="ECO:0000256" key="7">
    <source>
        <dbReference type="PROSITE-ProRule" id="PRU00433"/>
    </source>
</evidence>
<feature type="domain" description="Cytochrome c" evidence="9">
    <location>
        <begin position="330"/>
        <end position="433"/>
    </location>
</feature>
<dbReference type="PANTHER" id="PTHR30600:SF10">
    <property type="entry name" value="BLL6722 PROTEIN"/>
    <property type="match status" value="1"/>
</dbReference>
<feature type="domain" description="Cytochrome c" evidence="9">
    <location>
        <begin position="476"/>
        <end position="618"/>
    </location>
</feature>
<dbReference type="Gene3D" id="1.20.1420.20">
    <property type="entry name" value="M75 peptidase, HXXE motif"/>
    <property type="match status" value="1"/>
</dbReference>
<comment type="subcellular location">
    <subcellularLocation>
        <location evidence="1">Cell envelope</location>
    </subcellularLocation>
</comment>
<feature type="signal peptide" evidence="8">
    <location>
        <begin position="1"/>
        <end position="23"/>
    </location>
</feature>
<dbReference type="PROSITE" id="PS51007">
    <property type="entry name" value="CYTC"/>
    <property type="match status" value="2"/>
</dbReference>
<keyword evidence="10" id="KW-0575">Peroxidase</keyword>
<accession>I4AI01</accession>
<evidence type="ECO:0000259" key="9">
    <source>
        <dbReference type="PROSITE" id="PS51007"/>
    </source>
</evidence>
<protein>
    <submittedName>
        <fullName evidence="10">Cytochrome c peroxidase</fullName>
    </submittedName>
</protein>
<dbReference type="Pfam" id="PF03150">
    <property type="entry name" value="CCP_MauG"/>
    <property type="match status" value="1"/>
</dbReference>
<dbReference type="PATRIC" id="fig|880071.3.peg.1120"/>
<dbReference type="HOGENOM" id="CLU_033048_0_0_10"/>
<sequence length="620" mass="71716" precursor="true">MKFPLFLLILVSILLFTVSCTNSQKETAQNNATKEVTNSFKEIEKIYLSNIEKCINNLEATKKALNFIDKDIEYNKIHIQKSQEHYREARAYFKKIEPILSFVDVENYKTLNAPNLLKVEEEDATNIKINEPFGFQPLEELLFLEIDSIGNIEEEVIQTIQKNADKTLQRLRLIQRNTNLSVYKNYHFLWLFRDAIFRVALTGITGFDSPSGISLDDNKIVYQELENYLSFFEAEFQNKEIYQEWKESLQKSQRFLTQDDKTNFENFDRYSFIKNYTENQIEIWNKTVKDWKIEFPLELAIQNDATSLFSDSTFNLNFFSDQQLGQISKDKIVLGKQLFNDVNLSSNKKMSCATCHQQDLAFTDGKKFPKGQKRNSPTLMYAALQKSFFHDNRAGSLEGQIISVINNKTEFHTSAEILLEAVKENSVYVQKFSELYSDSLTEQNIRTAMADYIRSLAPFSSKFDKNIKGIENTFTKNEINGFNLFMGKAACATCHFAPVFNGTIAPSFRESEMELIAVPSKNDTINAKIDEDLGRYDVFQTEEKKYFFKTPTLRNISKTAPYMHNGVYETLEEVMDFYNRGGGKGIGIDLKYQTLPFESLNLSKQEINDIIAFLESLEDE</sequence>
<dbReference type="GO" id="GO:0046872">
    <property type="term" value="F:metal ion binding"/>
    <property type="evidence" value="ECO:0007669"/>
    <property type="project" value="UniProtKB-KW"/>
</dbReference>
<evidence type="ECO:0000256" key="6">
    <source>
        <dbReference type="ARBA" id="ARBA00023004"/>
    </source>
</evidence>
<keyword evidence="6 7" id="KW-0408">Iron</keyword>
<dbReference type="SUPFAM" id="SSF46626">
    <property type="entry name" value="Cytochrome c"/>
    <property type="match status" value="2"/>
</dbReference>
<feature type="chain" id="PRO_5003685706" evidence="8">
    <location>
        <begin position="24"/>
        <end position="620"/>
    </location>
</feature>
<dbReference type="OrthoDB" id="9805202at2"/>
<dbReference type="InterPro" id="IPR004852">
    <property type="entry name" value="Di-haem_cyt_c_peroxidsae"/>
</dbReference>
<evidence type="ECO:0000256" key="5">
    <source>
        <dbReference type="ARBA" id="ARBA00023002"/>
    </source>
</evidence>
<organism evidence="10 11">
    <name type="scientific">Bernardetia litoralis (strain ATCC 23117 / DSM 6794 / NBRC 15988 / NCIMB 1366 / Fx l1 / Sio-4)</name>
    <name type="common">Flexibacter litoralis</name>
    <dbReference type="NCBI Taxonomy" id="880071"/>
    <lineage>
        <taxon>Bacteria</taxon>
        <taxon>Pseudomonadati</taxon>
        <taxon>Bacteroidota</taxon>
        <taxon>Cytophagia</taxon>
        <taxon>Cytophagales</taxon>
        <taxon>Bernardetiaceae</taxon>
        <taxon>Bernardetia</taxon>
    </lineage>
</organism>
<evidence type="ECO:0000256" key="3">
    <source>
        <dbReference type="ARBA" id="ARBA00022723"/>
    </source>
</evidence>
<dbReference type="GO" id="GO:0009055">
    <property type="term" value="F:electron transfer activity"/>
    <property type="evidence" value="ECO:0007669"/>
    <property type="project" value="InterPro"/>
</dbReference>
<dbReference type="Gene3D" id="1.10.760.10">
    <property type="entry name" value="Cytochrome c-like domain"/>
    <property type="match status" value="2"/>
</dbReference>
<evidence type="ECO:0000256" key="2">
    <source>
        <dbReference type="ARBA" id="ARBA00022617"/>
    </source>
</evidence>
<dbReference type="GO" id="GO:0004130">
    <property type="term" value="F:cytochrome-c peroxidase activity"/>
    <property type="evidence" value="ECO:0007669"/>
    <property type="project" value="TreeGrafter"/>
</dbReference>
<keyword evidence="3 7" id="KW-0479">Metal-binding</keyword>
<keyword evidence="11" id="KW-1185">Reference proteome</keyword>
<dbReference type="InterPro" id="IPR051395">
    <property type="entry name" value="Cytochrome_c_Peroxidase/MauG"/>
</dbReference>
<dbReference type="GO" id="GO:0030313">
    <property type="term" value="C:cell envelope"/>
    <property type="evidence" value="ECO:0007669"/>
    <property type="project" value="UniProtKB-SubCell"/>
</dbReference>
<gene>
    <name evidence="10" type="ordered locus">Fleli_1148</name>
</gene>